<organism evidence="1 2">
    <name type="scientific">Marchantia polymorpha</name>
    <name type="common">Common liverwort</name>
    <name type="synonym">Marchantia aquatica</name>
    <dbReference type="NCBI Taxonomy" id="3197"/>
    <lineage>
        <taxon>Eukaryota</taxon>
        <taxon>Viridiplantae</taxon>
        <taxon>Streptophyta</taxon>
        <taxon>Embryophyta</taxon>
        <taxon>Marchantiophyta</taxon>
        <taxon>Marchantiopsida</taxon>
        <taxon>Marchantiidae</taxon>
        <taxon>Marchantiales</taxon>
        <taxon>Marchantiaceae</taxon>
        <taxon>Marchantia</taxon>
    </lineage>
</organism>
<dbReference type="Gramene" id="Mp2g20210.1">
    <property type="protein sequence ID" value="Mp2g20210.1.cds"/>
    <property type="gene ID" value="Mp2g20210"/>
</dbReference>
<protein>
    <submittedName>
        <fullName evidence="1">Uncharacterized protein</fullName>
    </submittedName>
</protein>
<reference evidence="2" key="1">
    <citation type="journal article" date="2017" name="Cell">
        <title>Insights into land plant evolution garnered from the Marchantia polymorpha genome.</title>
        <authorList>
            <person name="Bowman J.L."/>
            <person name="Kohchi T."/>
            <person name="Yamato K.T."/>
            <person name="Jenkins J."/>
            <person name="Shu S."/>
            <person name="Ishizaki K."/>
            <person name="Yamaoka S."/>
            <person name="Nishihama R."/>
            <person name="Nakamura Y."/>
            <person name="Berger F."/>
            <person name="Adam C."/>
            <person name="Aki S.S."/>
            <person name="Althoff F."/>
            <person name="Araki T."/>
            <person name="Arteaga-Vazquez M.A."/>
            <person name="Balasubrmanian S."/>
            <person name="Barry K."/>
            <person name="Bauer D."/>
            <person name="Boehm C.R."/>
            <person name="Briginshaw L."/>
            <person name="Caballero-Perez J."/>
            <person name="Catarino B."/>
            <person name="Chen F."/>
            <person name="Chiyoda S."/>
            <person name="Chovatia M."/>
            <person name="Davies K.M."/>
            <person name="Delmans M."/>
            <person name="Demura T."/>
            <person name="Dierschke T."/>
            <person name="Dolan L."/>
            <person name="Dorantes-Acosta A.E."/>
            <person name="Eklund D.M."/>
            <person name="Florent S.N."/>
            <person name="Flores-Sandoval E."/>
            <person name="Fujiyama A."/>
            <person name="Fukuzawa H."/>
            <person name="Galik B."/>
            <person name="Grimanelli D."/>
            <person name="Grimwood J."/>
            <person name="Grossniklaus U."/>
            <person name="Hamada T."/>
            <person name="Haseloff J."/>
            <person name="Hetherington A.J."/>
            <person name="Higo A."/>
            <person name="Hirakawa Y."/>
            <person name="Hundley H.N."/>
            <person name="Ikeda Y."/>
            <person name="Inoue K."/>
            <person name="Inoue S.I."/>
            <person name="Ishida S."/>
            <person name="Jia Q."/>
            <person name="Kakita M."/>
            <person name="Kanazawa T."/>
            <person name="Kawai Y."/>
            <person name="Kawashima T."/>
            <person name="Kennedy M."/>
            <person name="Kinose K."/>
            <person name="Kinoshita T."/>
            <person name="Kohara Y."/>
            <person name="Koide E."/>
            <person name="Komatsu K."/>
            <person name="Kopischke S."/>
            <person name="Kubo M."/>
            <person name="Kyozuka J."/>
            <person name="Lagercrantz U."/>
            <person name="Lin S.S."/>
            <person name="Lindquist E."/>
            <person name="Lipzen A.M."/>
            <person name="Lu C.W."/>
            <person name="De Luna E."/>
            <person name="Martienssen R.A."/>
            <person name="Minamino N."/>
            <person name="Mizutani M."/>
            <person name="Mizutani M."/>
            <person name="Mochizuki N."/>
            <person name="Monte I."/>
            <person name="Mosher R."/>
            <person name="Nagasaki H."/>
            <person name="Nakagami H."/>
            <person name="Naramoto S."/>
            <person name="Nishitani K."/>
            <person name="Ohtani M."/>
            <person name="Okamoto T."/>
            <person name="Okumura M."/>
            <person name="Phillips J."/>
            <person name="Pollak B."/>
            <person name="Reinders A."/>
            <person name="Rovekamp M."/>
            <person name="Sano R."/>
            <person name="Sawa S."/>
            <person name="Schmid M.W."/>
            <person name="Shirakawa M."/>
            <person name="Solano R."/>
            <person name="Spunde A."/>
            <person name="Suetsugu N."/>
            <person name="Sugano S."/>
            <person name="Sugiyama A."/>
            <person name="Sun R."/>
            <person name="Suzuki Y."/>
            <person name="Takenaka M."/>
            <person name="Takezawa D."/>
            <person name="Tomogane H."/>
            <person name="Tsuzuki M."/>
            <person name="Ueda T."/>
            <person name="Umeda M."/>
            <person name="Ward J.M."/>
            <person name="Watanabe Y."/>
            <person name="Yazaki K."/>
            <person name="Yokoyama R."/>
            <person name="Yoshitake Y."/>
            <person name="Yotsui I."/>
            <person name="Zachgo S."/>
            <person name="Schmutz J."/>
        </authorList>
    </citation>
    <scope>NUCLEOTIDE SEQUENCE [LARGE SCALE GENOMIC DNA]</scope>
    <source>
        <strain evidence="2">Tak-1</strain>
    </source>
</reference>
<evidence type="ECO:0000313" key="2">
    <source>
        <dbReference type="Proteomes" id="UP000244005"/>
    </source>
</evidence>
<keyword evidence="2" id="KW-1185">Reference proteome</keyword>
<dbReference type="Proteomes" id="UP000244005">
    <property type="component" value="Unassembled WGS sequence"/>
</dbReference>
<name>A0A2R6WV71_MARPO</name>
<sequence>MLKSKLKGMPSKVGMPRCWIGVKRSLGISPLVTKRTKVSNLKVQSV</sequence>
<accession>A0A2R6WV71</accession>
<dbReference type="EMBL" id="KZ772727">
    <property type="protein sequence ID" value="PTQ37749.1"/>
    <property type="molecule type" value="Genomic_DNA"/>
</dbReference>
<dbReference type="AlphaFoldDB" id="A0A2R6WV71"/>
<evidence type="ECO:0000313" key="1">
    <source>
        <dbReference type="EMBL" id="PTQ37749.1"/>
    </source>
</evidence>
<proteinExistence type="predicted"/>
<gene>
    <name evidence="1" type="ORF">MARPO_0055s0028</name>
</gene>